<feature type="domain" description="Major facilitator superfamily (MFS) profile" evidence="9">
    <location>
        <begin position="87"/>
        <end position="593"/>
    </location>
</feature>
<reference evidence="10" key="2">
    <citation type="journal article" date="2023" name="Proc. Natl. Acad. Sci. U.S.A.">
        <title>A global phylogenomic analysis of the shiitake genus Lentinula.</title>
        <authorList>
            <person name="Sierra-Patev S."/>
            <person name="Min B."/>
            <person name="Naranjo-Ortiz M."/>
            <person name="Looney B."/>
            <person name="Konkel Z."/>
            <person name="Slot J.C."/>
            <person name="Sakamoto Y."/>
            <person name="Steenwyk J.L."/>
            <person name="Rokas A."/>
            <person name="Carro J."/>
            <person name="Camarero S."/>
            <person name="Ferreira P."/>
            <person name="Molpeceres G."/>
            <person name="Ruiz-Duenas F.J."/>
            <person name="Serrano A."/>
            <person name="Henrissat B."/>
            <person name="Drula E."/>
            <person name="Hughes K.W."/>
            <person name="Mata J.L."/>
            <person name="Ishikawa N.K."/>
            <person name="Vargas-Isla R."/>
            <person name="Ushijima S."/>
            <person name="Smith C.A."/>
            <person name="Donoghue J."/>
            <person name="Ahrendt S."/>
            <person name="Andreopoulos W."/>
            <person name="He G."/>
            <person name="LaButti K."/>
            <person name="Lipzen A."/>
            <person name="Ng V."/>
            <person name="Riley R."/>
            <person name="Sandor L."/>
            <person name="Barry K."/>
            <person name="Martinez A.T."/>
            <person name="Xiao Y."/>
            <person name="Gibbons J.G."/>
            <person name="Terashima K."/>
            <person name="Grigoriev I.V."/>
            <person name="Hibbett D."/>
        </authorList>
    </citation>
    <scope>NUCLEOTIDE SEQUENCE</scope>
    <source>
        <strain evidence="10">Sp2 HRB7682 ss15</strain>
    </source>
</reference>
<feature type="transmembrane region" description="Helical" evidence="8">
    <location>
        <begin position="571"/>
        <end position="593"/>
    </location>
</feature>
<evidence type="ECO:0000256" key="8">
    <source>
        <dbReference type="SAM" id="Phobius"/>
    </source>
</evidence>
<feature type="transmembrane region" description="Helical" evidence="8">
    <location>
        <begin position="209"/>
        <end position="228"/>
    </location>
</feature>
<evidence type="ECO:0000256" key="7">
    <source>
        <dbReference type="ARBA" id="ARBA00023136"/>
    </source>
</evidence>
<dbReference type="Pfam" id="PF07690">
    <property type="entry name" value="MFS_1"/>
    <property type="match status" value="1"/>
</dbReference>
<comment type="caution">
    <text evidence="10">The sequence shown here is derived from an EMBL/GenBank/DDBJ whole genome shotgun (WGS) entry which is preliminary data.</text>
</comment>
<keyword evidence="5 8" id="KW-1133">Transmembrane helix</keyword>
<dbReference type="GO" id="GO:0005886">
    <property type="term" value="C:plasma membrane"/>
    <property type="evidence" value="ECO:0007669"/>
    <property type="project" value="TreeGrafter"/>
</dbReference>
<comment type="similarity">
    <text evidence="2">Belongs to the major facilitator superfamily.</text>
</comment>
<sequence>MNRDDRSYHTTEVCNELPYDSELSESLLLLPLTMSLHRDQMPPNLSVEEHDDEDDSEEILEAVNVHSGVLKVEAASKVYGRYSRIALFTGLGFAAYIYSLDNQTTSSYIAFAASDLGGHSLISSIQTAQSIILACGKPIIAKFADISSRGTAYVVALLFHVMGYTIIASAQSINAVAVGIVLFAIGYTGLQLLMQIIIADITTLEWRGLINGLLALPFIVNSFIGPNIATAVLETVGWRWGYGMFVILVPLCLSPLIITLLWAERKAKVLGLAPVKELSSESLLGRARILAEELDLFGLVLITACIASILVPLTLTGTVNGGWSNPSMIVLIVLGCILLPVCGVWDLRYAKYPVVPPRFFKNRSVIIVSLIGALDFCSYFLTSVYLYSFIIVVKPWSLLYASYFSQIQSMALTVFAILAGVIMKYTHHYKALLVTGLCIRLVGVALMIRSRGANGSDAELVWTQILQGIGGGFAASCSQVGAQASVPHVDLAMTTAVILLVTEIGASIGGSVAGAIWTSKMPRKLAQYLPDLSEKERATLFSSITDVTKYERGTHVREGVILAYSDVMRDLLILATILSIFPIFLAIFLPNWYLGNKQNAVNDGDLVDDLGRRRMSRGRGRGGYTPLAGNESEAVAEHAYGRRSVEFTEGEVEDC</sequence>
<protein>
    <submittedName>
        <fullName evidence="10">Drug:h+ antiporter</fullName>
    </submittedName>
</protein>
<dbReference type="InterPro" id="IPR011701">
    <property type="entry name" value="MFS"/>
</dbReference>
<feature type="transmembrane region" description="Helical" evidence="8">
    <location>
        <begin position="296"/>
        <end position="315"/>
    </location>
</feature>
<evidence type="ECO:0000256" key="2">
    <source>
        <dbReference type="ARBA" id="ARBA00008335"/>
    </source>
</evidence>
<feature type="transmembrane region" description="Helical" evidence="8">
    <location>
        <begin position="327"/>
        <end position="345"/>
    </location>
</feature>
<dbReference type="InterPro" id="IPR020846">
    <property type="entry name" value="MFS_dom"/>
</dbReference>
<dbReference type="AlphaFoldDB" id="A0A9W9DFY0"/>
<dbReference type="PANTHER" id="PTHR23501:SF87">
    <property type="entry name" value="SIDEROPHORE IRON TRANSPORTER 2"/>
    <property type="match status" value="1"/>
</dbReference>
<keyword evidence="3" id="KW-0813">Transport</keyword>
<evidence type="ECO:0000256" key="3">
    <source>
        <dbReference type="ARBA" id="ARBA00022448"/>
    </source>
</evidence>
<feature type="transmembrane region" description="Helical" evidence="8">
    <location>
        <begin position="403"/>
        <end position="422"/>
    </location>
</feature>
<dbReference type="EMBL" id="JANVFS010000038">
    <property type="protein sequence ID" value="KAJ4468466.1"/>
    <property type="molecule type" value="Genomic_DNA"/>
</dbReference>
<dbReference type="InterPro" id="IPR036259">
    <property type="entry name" value="MFS_trans_sf"/>
</dbReference>
<evidence type="ECO:0000259" key="9">
    <source>
        <dbReference type="PROSITE" id="PS50850"/>
    </source>
</evidence>
<dbReference type="PANTHER" id="PTHR23501">
    <property type="entry name" value="MAJOR FACILITATOR SUPERFAMILY"/>
    <property type="match status" value="1"/>
</dbReference>
<evidence type="ECO:0000313" key="10">
    <source>
        <dbReference type="EMBL" id="KAJ4468466.1"/>
    </source>
</evidence>
<proteinExistence type="inferred from homology"/>
<dbReference type="Proteomes" id="UP001150238">
    <property type="component" value="Unassembled WGS sequence"/>
</dbReference>
<dbReference type="GO" id="GO:0006811">
    <property type="term" value="P:monoatomic ion transport"/>
    <property type="evidence" value="ECO:0007669"/>
    <property type="project" value="UniProtKB-KW"/>
</dbReference>
<feature type="transmembrane region" description="Helical" evidence="8">
    <location>
        <begin position="429"/>
        <end position="448"/>
    </location>
</feature>
<feature type="transmembrane region" description="Helical" evidence="8">
    <location>
        <begin position="240"/>
        <end position="263"/>
    </location>
</feature>
<keyword evidence="7 8" id="KW-0472">Membrane</keyword>
<keyword evidence="6" id="KW-0406">Ion transport</keyword>
<evidence type="ECO:0000313" key="11">
    <source>
        <dbReference type="Proteomes" id="UP001150238"/>
    </source>
</evidence>
<feature type="transmembrane region" description="Helical" evidence="8">
    <location>
        <begin position="496"/>
        <end position="517"/>
    </location>
</feature>
<evidence type="ECO:0000256" key="6">
    <source>
        <dbReference type="ARBA" id="ARBA00023065"/>
    </source>
</evidence>
<organism evidence="10 11">
    <name type="scientific">Lentinula lateritia</name>
    <dbReference type="NCBI Taxonomy" id="40482"/>
    <lineage>
        <taxon>Eukaryota</taxon>
        <taxon>Fungi</taxon>
        <taxon>Dikarya</taxon>
        <taxon>Basidiomycota</taxon>
        <taxon>Agaricomycotina</taxon>
        <taxon>Agaricomycetes</taxon>
        <taxon>Agaricomycetidae</taxon>
        <taxon>Agaricales</taxon>
        <taxon>Marasmiineae</taxon>
        <taxon>Omphalotaceae</taxon>
        <taxon>Lentinula</taxon>
    </lineage>
</organism>
<feature type="transmembrane region" description="Helical" evidence="8">
    <location>
        <begin position="152"/>
        <end position="170"/>
    </location>
</feature>
<reference evidence="10" key="1">
    <citation type="submission" date="2022-08" db="EMBL/GenBank/DDBJ databases">
        <authorList>
            <consortium name="DOE Joint Genome Institute"/>
            <person name="Min B."/>
            <person name="Riley R."/>
            <person name="Sierra-Patev S."/>
            <person name="Naranjo-Ortiz M."/>
            <person name="Looney B."/>
            <person name="Konkel Z."/>
            <person name="Slot J.C."/>
            <person name="Sakamoto Y."/>
            <person name="Steenwyk J.L."/>
            <person name="Rokas A."/>
            <person name="Carro J."/>
            <person name="Camarero S."/>
            <person name="Ferreira P."/>
            <person name="Molpeceres G."/>
            <person name="Ruiz-Duenas F.J."/>
            <person name="Serrano A."/>
            <person name="Henrissat B."/>
            <person name="Drula E."/>
            <person name="Hughes K.W."/>
            <person name="Mata J.L."/>
            <person name="Ishikawa N.K."/>
            <person name="Vargas-Isla R."/>
            <person name="Ushijima S."/>
            <person name="Smith C.A."/>
            <person name="Ahrendt S."/>
            <person name="Andreopoulos W."/>
            <person name="He G."/>
            <person name="Labutti K."/>
            <person name="Lipzen A."/>
            <person name="Ng V."/>
            <person name="Sandor L."/>
            <person name="Barry K."/>
            <person name="Martinez A.T."/>
            <person name="Xiao Y."/>
            <person name="Gibbons J.G."/>
            <person name="Terashima K."/>
            <person name="Hibbett D.S."/>
            <person name="Grigoriev I.V."/>
        </authorList>
    </citation>
    <scope>NUCLEOTIDE SEQUENCE</scope>
    <source>
        <strain evidence="10">Sp2 HRB7682 ss15</strain>
    </source>
</reference>
<dbReference type="Gene3D" id="1.20.1250.20">
    <property type="entry name" value="MFS general substrate transporter like domains"/>
    <property type="match status" value="2"/>
</dbReference>
<evidence type="ECO:0000256" key="4">
    <source>
        <dbReference type="ARBA" id="ARBA00022692"/>
    </source>
</evidence>
<name>A0A9W9DFY0_9AGAR</name>
<dbReference type="FunFam" id="1.20.1250.20:FF:000197">
    <property type="entry name" value="Siderophore iron transporter 1"/>
    <property type="match status" value="1"/>
</dbReference>
<feature type="transmembrane region" description="Helical" evidence="8">
    <location>
        <begin position="365"/>
        <end position="391"/>
    </location>
</feature>
<comment type="subcellular location">
    <subcellularLocation>
        <location evidence="1">Membrane</location>
        <topology evidence="1">Multi-pass membrane protein</topology>
    </subcellularLocation>
</comment>
<keyword evidence="4 8" id="KW-0812">Transmembrane</keyword>
<dbReference type="PROSITE" id="PS50850">
    <property type="entry name" value="MFS"/>
    <property type="match status" value="1"/>
</dbReference>
<gene>
    <name evidence="10" type="ORF">C8J55DRAFT_525071</name>
</gene>
<evidence type="ECO:0000256" key="5">
    <source>
        <dbReference type="ARBA" id="ARBA00022989"/>
    </source>
</evidence>
<accession>A0A9W9DFY0</accession>
<dbReference type="GO" id="GO:0022857">
    <property type="term" value="F:transmembrane transporter activity"/>
    <property type="evidence" value="ECO:0007669"/>
    <property type="project" value="InterPro"/>
</dbReference>
<feature type="transmembrane region" description="Helical" evidence="8">
    <location>
        <begin position="176"/>
        <end position="197"/>
    </location>
</feature>
<dbReference type="SUPFAM" id="SSF103473">
    <property type="entry name" value="MFS general substrate transporter"/>
    <property type="match status" value="1"/>
</dbReference>
<evidence type="ECO:0000256" key="1">
    <source>
        <dbReference type="ARBA" id="ARBA00004141"/>
    </source>
</evidence>